<keyword evidence="2" id="KW-0732">Signal</keyword>
<proteinExistence type="predicted"/>
<evidence type="ECO:0000313" key="3">
    <source>
        <dbReference type="EMBL" id="KAG2629896.1"/>
    </source>
</evidence>
<reference evidence="3" key="1">
    <citation type="submission" date="2020-05" db="EMBL/GenBank/DDBJ databases">
        <title>WGS assembly of Panicum virgatum.</title>
        <authorList>
            <person name="Lovell J.T."/>
            <person name="Jenkins J."/>
            <person name="Shu S."/>
            <person name="Juenger T.E."/>
            <person name="Schmutz J."/>
        </authorList>
    </citation>
    <scope>NUCLEOTIDE SEQUENCE</scope>
    <source>
        <strain evidence="3">AP13</strain>
    </source>
</reference>
<evidence type="ECO:0000256" key="1">
    <source>
        <dbReference type="SAM" id="MobiDB-lite"/>
    </source>
</evidence>
<name>A0A8T0V8P2_PANVG</name>
<organism evidence="3 4">
    <name type="scientific">Panicum virgatum</name>
    <name type="common">Blackwell switchgrass</name>
    <dbReference type="NCBI Taxonomy" id="38727"/>
    <lineage>
        <taxon>Eukaryota</taxon>
        <taxon>Viridiplantae</taxon>
        <taxon>Streptophyta</taxon>
        <taxon>Embryophyta</taxon>
        <taxon>Tracheophyta</taxon>
        <taxon>Spermatophyta</taxon>
        <taxon>Magnoliopsida</taxon>
        <taxon>Liliopsida</taxon>
        <taxon>Poales</taxon>
        <taxon>Poaceae</taxon>
        <taxon>PACMAD clade</taxon>
        <taxon>Panicoideae</taxon>
        <taxon>Panicodae</taxon>
        <taxon>Paniceae</taxon>
        <taxon>Panicinae</taxon>
        <taxon>Panicum</taxon>
        <taxon>Panicum sect. Hiantes</taxon>
    </lineage>
</organism>
<dbReference type="Proteomes" id="UP000823388">
    <property type="component" value="Chromosome 3K"/>
</dbReference>
<feature type="region of interest" description="Disordered" evidence="1">
    <location>
        <begin position="54"/>
        <end position="98"/>
    </location>
</feature>
<keyword evidence="4" id="KW-1185">Reference proteome</keyword>
<comment type="caution">
    <text evidence="3">The sequence shown here is derived from an EMBL/GenBank/DDBJ whole genome shotgun (WGS) entry which is preliminary data.</text>
</comment>
<feature type="chain" id="PRO_5035871349" evidence="2">
    <location>
        <begin position="24"/>
        <end position="98"/>
    </location>
</feature>
<protein>
    <submittedName>
        <fullName evidence="3">Uncharacterized protein</fullName>
    </submittedName>
</protein>
<accession>A0A8T0V8P2</accession>
<dbReference type="EMBL" id="CM029041">
    <property type="protein sequence ID" value="KAG2629896.1"/>
    <property type="molecule type" value="Genomic_DNA"/>
</dbReference>
<feature type="signal peptide" evidence="2">
    <location>
        <begin position="1"/>
        <end position="23"/>
    </location>
</feature>
<evidence type="ECO:0000256" key="2">
    <source>
        <dbReference type="SAM" id="SignalP"/>
    </source>
</evidence>
<dbReference type="AlphaFoldDB" id="A0A8T0V8P2"/>
<sequence length="98" mass="10357">MAAAARVVVVAVLLMQCCGVILAARPLLRDDAAAEDGRGWQLGQAAAGAHQLATHRMKMSRPGEGNPSGWVDGNHPSSTQGLTYRRETLSRRHPGTGN</sequence>
<gene>
    <name evidence="3" type="ORF">PVAP13_3KG510201</name>
</gene>
<evidence type="ECO:0000313" key="4">
    <source>
        <dbReference type="Proteomes" id="UP000823388"/>
    </source>
</evidence>